<organism evidence="1 2">
    <name type="scientific">Photorhabdus temperata J3</name>
    <dbReference type="NCBI Taxonomy" id="1389415"/>
    <lineage>
        <taxon>Bacteria</taxon>
        <taxon>Pseudomonadati</taxon>
        <taxon>Pseudomonadota</taxon>
        <taxon>Gammaproteobacteria</taxon>
        <taxon>Enterobacterales</taxon>
        <taxon>Morganellaceae</taxon>
        <taxon>Photorhabdus</taxon>
    </lineage>
</organism>
<dbReference type="AlphaFoldDB" id="U7QQL5"/>
<evidence type="ECO:0008006" key="3">
    <source>
        <dbReference type="Google" id="ProtNLM"/>
    </source>
</evidence>
<evidence type="ECO:0000313" key="1">
    <source>
        <dbReference type="EMBL" id="ERT10163.1"/>
    </source>
</evidence>
<proteinExistence type="predicted"/>
<comment type="caution">
    <text evidence="1">The sequence shown here is derived from an EMBL/GenBank/DDBJ whole genome shotgun (WGS) entry which is preliminary data.</text>
</comment>
<dbReference type="EMBL" id="AXDT01000567">
    <property type="protein sequence ID" value="ERT10163.1"/>
    <property type="molecule type" value="Genomic_DNA"/>
</dbReference>
<protein>
    <recommendedName>
        <fullName evidence="3">ImpA N-terminal domain-containing protein</fullName>
    </recommendedName>
</protein>
<sequence length="52" mass="5794">MLQQLLASCFSGRDALAEARESTARWENWLLPISAGAPVGDDPVYNDDFQHM</sequence>
<reference evidence="1 2" key="1">
    <citation type="submission" date="2013-10" db="EMBL/GenBank/DDBJ databases">
        <title>Whole Genome Shotgun Sequence of Photorhabdus temperata J3.</title>
        <authorList>
            <person name="Park G.-S."/>
            <person name="Hong S.-J."/>
            <person name="Shin J.-H."/>
        </authorList>
    </citation>
    <scope>NUCLEOTIDE SEQUENCE [LARGE SCALE GENOMIC DNA]</scope>
    <source>
        <strain evidence="1 2">J3</strain>
    </source>
</reference>
<name>U7QQL5_PHOTE</name>
<feature type="non-terminal residue" evidence="1">
    <location>
        <position position="52"/>
    </location>
</feature>
<evidence type="ECO:0000313" key="2">
    <source>
        <dbReference type="Proteomes" id="UP000017133"/>
    </source>
</evidence>
<keyword evidence="2" id="KW-1185">Reference proteome</keyword>
<dbReference type="Proteomes" id="UP000017133">
    <property type="component" value="Unassembled WGS sequence"/>
</dbReference>
<accession>U7QQL5</accession>
<gene>
    <name evidence="1" type="ORF">O185_26955</name>
</gene>